<protein>
    <submittedName>
        <fullName evidence="8">Type II toxin-antitoxin system HicA family toxin</fullName>
    </submittedName>
</protein>
<dbReference type="GO" id="GO:0003729">
    <property type="term" value="F:mRNA binding"/>
    <property type="evidence" value="ECO:0007669"/>
    <property type="project" value="InterPro"/>
</dbReference>
<dbReference type="GO" id="GO:0004519">
    <property type="term" value="F:endonuclease activity"/>
    <property type="evidence" value="ECO:0007669"/>
    <property type="project" value="UniProtKB-KW"/>
</dbReference>
<keyword evidence="5" id="KW-0378">Hydrolase</keyword>
<sequence length="76" mass="8828">MPRIPPRSARQVCKILEEHGFREIRQTGSHIQMQARIETEEGWTTITVPVPNHSEIPVGTIRRIIRLSQVPRESFE</sequence>
<keyword evidence="4" id="KW-0255">Endonuclease</keyword>
<keyword evidence="7" id="KW-0346">Stress response</keyword>
<name>A0A6B1G937_9CHLR</name>
<dbReference type="Gene3D" id="3.30.920.30">
    <property type="entry name" value="Hypothetical protein"/>
    <property type="match status" value="1"/>
</dbReference>
<proteinExistence type="inferred from homology"/>
<evidence type="ECO:0000256" key="5">
    <source>
        <dbReference type="ARBA" id="ARBA00022801"/>
    </source>
</evidence>
<evidence type="ECO:0000256" key="7">
    <source>
        <dbReference type="ARBA" id="ARBA00023016"/>
    </source>
</evidence>
<dbReference type="SUPFAM" id="SSF54786">
    <property type="entry name" value="YcfA/nrd intein domain"/>
    <property type="match status" value="1"/>
</dbReference>
<dbReference type="Pfam" id="PF07927">
    <property type="entry name" value="HicA_toxin"/>
    <property type="match status" value="1"/>
</dbReference>
<dbReference type="InterPro" id="IPR012933">
    <property type="entry name" value="HicA_mRNA_interferase"/>
</dbReference>
<evidence type="ECO:0000256" key="6">
    <source>
        <dbReference type="ARBA" id="ARBA00022884"/>
    </source>
</evidence>
<reference evidence="8" key="1">
    <citation type="submission" date="2019-09" db="EMBL/GenBank/DDBJ databases">
        <title>Characterisation of the sponge microbiome using genome-centric metagenomics.</title>
        <authorList>
            <person name="Engelberts J.P."/>
            <person name="Robbins S.J."/>
            <person name="De Goeij J.M."/>
            <person name="Aranda M."/>
            <person name="Bell S.C."/>
            <person name="Webster N.S."/>
        </authorList>
    </citation>
    <scope>NUCLEOTIDE SEQUENCE</scope>
    <source>
        <strain evidence="8">SB0675_bin_29</strain>
    </source>
</reference>
<evidence type="ECO:0000256" key="1">
    <source>
        <dbReference type="ARBA" id="ARBA00006620"/>
    </source>
</evidence>
<dbReference type="InterPro" id="IPR038570">
    <property type="entry name" value="HicA_sf"/>
</dbReference>
<gene>
    <name evidence="8" type="ORF">F4148_19625</name>
</gene>
<keyword evidence="3" id="KW-0540">Nuclease</keyword>
<evidence type="ECO:0000256" key="3">
    <source>
        <dbReference type="ARBA" id="ARBA00022722"/>
    </source>
</evidence>
<keyword evidence="6" id="KW-0694">RNA-binding</keyword>
<dbReference type="AlphaFoldDB" id="A0A6B1G937"/>
<evidence type="ECO:0000313" key="8">
    <source>
        <dbReference type="EMBL" id="MYH63856.1"/>
    </source>
</evidence>
<comment type="similarity">
    <text evidence="1">Belongs to the HicA mRNA interferase family.</text>
</comment>
<dbReference type="EMBL" id="VYDA01000693">
    <property type="protein sequence ID" value="MYH63856.1"/>
    <property type="molecule type" value="Genomic_DNA"/>
</dbReference>
<keyword evidence="2" id="KW-1277">Toxin-antitoxin system</keyword>
<comment type="caution">
    <text evidence="8">The sequence shown here is derived from an EMBL/GenBank/DDBJ whole genome shotgun (WGS) entry which is preliminary data.</text>
</comment>
<dbReference type="GO" id="GO:0016787">
    <property type="term" value="F:hydrolase activity"/>
    <property type="evidence" value="ECO:0007669"/>
    <property type="project" value="UniProtKB-KW"/>
</dbReference>
<evidence type="ECO:0000256" key="4">
    <source>
        <dbReference type="ARBA" id="ARBA00022759"/>
    </source>
</evidence>
<evidence type="ECO:0000256" key="2">
    <source>
        <dbReference type="ARBA" id="ARBA00022649"/>
    </source>
</evidence>
<accession>A0A6B1G937</accession>
<organism evidence="8">
    <name type="scientific">Caldilineaceae bacterium SB0675_bin_29</name>
    <dbReference type="NCBI Taxonomy" id="2605266"/>
    <lineage>
        <taxon>Bacteria</taxon>
        <taxon>Bacillati</taxon>
        <taxon>Chloroflexota</taxon>
        <taxon>Caldilineae</taxon>
        <taxon>Caldilineales</taxon>
        <taxon>Caldilineaceae</taxon>
    </lineage>
</organism>